<evidence type="ECO:0000256" key="1">
    <source>
        <dbReference type="SAM" id="MobiDB-lite"/>
    </source>
</evidence>
<dbReference type="AlphaFoldDB" id="A0A5N6QCR0"/>
<feature type="compositionally biased region" description="Basic residues" evidence="1">
    <location>
        <begin position="255"/>
        <end position="264"/>
    </location>
</feature>
<sequence length="264" mass="29681">MRSMEICGLLCPPLDEEALLMPMTFDLSCFFDDVEDDVDGHDHDEGVSQKKIMKPCGHGVGQQLERLKKVLNPPNQRGHRAGKQLALLKKVLNPPNQRGHGAGKQLEEQLIKNPPKKLHPANEKVYNTKKLEETLKNPPNQRGHGIGCSSFNSKLESSATKKPHIAYEKVDNTKKLEEPFKNPPNQHGHGIGYLSFDLKFESSAKNLHLAYEKVDNAKKRKSIQVIDFLPPVPIQEKKLPKKPRYGSGCGASSKRLPKKPQPRW</sequence>
<reference evidence="2 3" key="1">
    <citation type="submission" date="2019-06" db="EMBL/GenBank/DDBJ databases">
        <title>A chromosomal-level reference genome of Carpinus fangiana (Coryloideae, Betulaceae).</title>
        <authorList>
            <person name="Yang X."/>
            <person name="Wang Z."/>
            <person name="Zhang L."/>
            <person name="Hao G."/>
            <person name="Liu J."/>
            <person name="Yang Y."/>
        </authorList>
    </citation>
    <scope>NUCLEOTIDE SEQUENCE [LARGE SCALE GENOMIC DNA]</scope>
    <source>
        <strain evidence="2">Cfa_2016G</strain>
        <tissue evidence="2">Leaf</tissue>
    </source>
</reference>
<gene>
    <name evidence="2" type="ORF">FH972_001749</name>
</gene>
<feature type="region of interest" description="Disordered" evidence="1">
    <location>
        <begin position="236"/>
        <end position="264"/>
    </location>
</feature>
<proteinExistence type="predicted"/>
<organism evidence="2 3">
    <name type="scientific">Carpinus fangiana</name>
    <dbReference type="NCBI Taxonomy" id="176857"/>
    <lineage>
        <taxon>Eukaryota</taxon>
        <taxon>Viridiplantae</taxon>
        <taxon>Streptophyta</taxon>
        <taxon>Embryophyta</taxon>
        <taxon>Tracheophyta</taxon>
        <taxon>Spermatophyta</taxon>
        <taxon>Magnoliopsida</taxon>
        <taxon>eudicotyledons</taxon>
        <taxon>Gunneridae</taxon>
        <taxon>Pentapetalae</taxon>
        <taxon>rosids</taxon>
        <taxon>fabids</taxon>
        <taxon>Fagales</taxon>
        <taxon>Betulaceae</taxon>
        <taxon>Carpinus</taxon>
    </lineage>
</organism>
<keyword evidence="3" id="KW-1185">Reference proteome</keyword>
<dbReference type="Proteomes" id="UP000327013">
    <property type="component" value="Chromosome 1"/>
</dbReference>
<name>A0A5N6QCR0_9ROSI</name>
<protein>
    <submittedName>
        <fullName evidence="2">Uncharacterized protein</fullName>
    </submittedName>
</protein>
<accession>A0A5N6QCR0</accession>
<evidence type="ECO:0000313" key="3">
    <source>
        <dbReference type="Proteomes" id="UP000327013"/>
    </source>
</evidence>
<evidence type="ECO:0000313" key="2">
    <source>
        <dbReference type="EMBL" id="KAE7997082.1"/>
    </source>
</evidence>
<dbReference type="EMBL" id="CM017321">
    <property type="protein sequence ID" value="KAE7997082.1"/>
    <property type="molecule type" value="Genomic_DNA"/>
</dbReference>